<proteinExistence type="predicted"/>
<reference evidence="1 2" key="1">
    <citation type="journal article" date="2021" name="Nat. Plants">
        <title>The Taxus genome provides insights into paclitaxel biosynthesis.</title>
        <authorList>
            <person name="Xiong X."/>
            <person name="Gou J."/>
            <person name="Liao Q."/>
            <person name="Li Y."/>
            <person name="Zhou Q."/>
            <person name="Bi G."/>
            <person name="Li C."/>
            <person name="Du R."/>
            <person name="Wang X."/>
            <person name="Sun T."/>
            <person name="Guo L."/>
            <person name="Liang H."/>
            <person name="Lu P."/>
            <person name="Wu Y."/>
            <person name="Zhang Z."/>
            <person name="Ro D.K."/>
            <person name="Shang Y."/>
            <person name="Huang S."/>
            <person name="Yan J."/>
        </authorList>
    </citation>
    <scope>NUCLEOTIDE SEQUENCE [LARGE SCALE GENOMIC DNA]</scope>
    <source>
        <strain evidence="1">Ta-2019</strain>
    </source>
</reference>
<gene>
    <name evidence="1" type="ORF">KI387_028575</name>
</gene>
<name>A0AA38CDE1_TAXCH</name>
<keyword evidence="2" id="KW-1185">Reference proteome</keyword>
<dbReference type="Proteomes" id="UP000824469">
    <property type="component" value="Unassembled WGS sequence"/>
</dbReference>
<dbReference type="AlphaFoldDB" id="A0AA38CDE1"/>
<organism evidence="1 2">
    <name type="scientific">Taxus chinensis</name>
    <name type="common">Chinese yew</name>
    <name type="synonym">Taxus wallichiana var. chinensis</name>
    <dbReference type="NCBI Taxonomy" id="29808"/>
    <lineage>
        <taxon>Eukaryota</taxon>
        <taxon>Viridiplantae</taxon>
        <taxon>Streptophyta</taxon>
        <taxon>Embryophyta</taxon>
        <taxon>Tracheophyta</taxon>
        <taxon>Spermatophyta</taxon>
        <taxon>Pinopsida</taxon>
        <taxon>Pinidae</taxon>
        <taxon>Conifers II</taxon>
        <taxon>Cupressales</taxon>
        <taxon>Taxaceae</taxon>
        <taxon>Taxus</taxon>
    </lineage>
</organism>
<evidence type="ECO:0000313" key="1">
    <source>
        <dbReference type="EMBL" id="KAH9296893.1"/>
    </source>
</evidence>
<dbReference type="EMBL" id="JAHRHJ020000010">
    <property type="protein sequence ID" value="KAH9296893.1"/>
    <property type="molecule type" value="Genomic_DNA"/>
</dbReference>
<evidence type="ECO:0000313" key="2">
    <source>
        <dbReference type="Proteomes" id="UP000824469"/>
    </source>
</evidence>
<feature type="non-terminal residue" evidence="1">
    <location>
        <position position="1"/>
    </location>
</feature>
<protein>
    <submittedName>
        <fullName evidence="1">Uncharacterized protein</fullName>
    </submittedName>
</protein>
<feature type="non-terminal residue" evidence="1">
    <location>
        <position position="99"/>
    </location>
</feature>
<comment type="caution">
    <text evidence="1">The sequence shown here is derived from an EMBL/GenBank/DDBJ whole genome shotgun (WGS) entry which is preliminary data.</text>
</comment>
<accession>A0AA38CDE1</accession>
<sequence>KDRILELLDEIGLETHFDEEESEETHLEHACEENEKGNMVYVIDVEEMKSLDVNHSEFTREFKDSTDERVSAYHKTLKTKKVNIGYEAEPKEAMHLGLK</sequence>